<keyword evidence="4" id="KW-1185">Reference proteome</keyword>
<protein>
    <recommendedName>
        <fullName evidence="2">Peptidase M13 N-terminal domain-containing protein</fullName>
    </recommendedName>
</protein>
<dbReference type="PANTHER" id="PTHR11733">
    <property type="entry name" value="ZINC METALLOPROTEASE FAMILY M13 NEPRILYSIN-RELATED"/>
    <property type="match status" value="1"/>
</dbReference>
<dbReference type="GO" id="GO:0016485">
    <property type="term" value="P:protein processing"/>
    <property type="evidence" value="ECO:0007669"/>
    <property type="project" value="TreeGrafter"/>
</dbReference>
<sequence>IRTWMNNSINPCDDFYALTCGAGQPGQRRSLSEAGHYNQQSMINQLRKPTSFFDTFPLPIRQIKWYFDACMAGASYEESVKQALKQFNELRDANPDFGFPALYSKETNEATPEQLAAFLGYTIGIRGINTLVTVLPDADQKDPHNAKGGYTFKIDQPSTLLPLSYYNQDIIEELVDGTLDKINAAAQLLGIERVDQDQALNDARDAAQFEYDLATKYSTPDADRRQLERQYNPFTVDGLKQFSPFVD</sequence>
<evidence type="ECO:0000313" key="4">
    <source>
        <dbReference type="Proteomes" id="UP001328107"/>
    </source>
</evidence>
<dbReference type="AlphaFoldDB" id="A0AAN5CWD6"/>
<dbReference type="Proteomes" id="UP001328107">
    <property type="component" value="Unassembled WGS sequence"/>
</dbReference>
<evidence type="ECO:0000313" key="3">
    <source>
        <dbReference type="EMBL" id="GMR51277.1"/>
    </source>
</evidence>
<evidence type="ECO:0000259" key="2">
    <source>
        <dbReference type="Pfam" id="PF05649"/>
    </source>
</evidence>
<dbReference type="InterPro" id="IPR008753">
    <property type="entry name" value="Peptidase_M13_N"/>
</dbReference>
<dbReference type="EMBL" id="BTRK01000005">
    <property type="protein sequence ID" value="GMR51277.1"/>
    <property type="molecule type" value="Genomic_DNA"/>
</dbReference>
<dbReference type="Pfam" id="PF05649">
    <property type="entry name" value="Peptidase_M13_N"/>
    <property type="match status" value="1"/>
</dbReference>
<gene>
    <name evidence="3" type="ORF">PMAYCL1PPCAC_21472</name>
</gene>
<name>A0AAN5CWD6_9BILA</name>
<dbReference type="GO" id="GO:0004222">
    <property type="term" value="F:metalloendopeptidase activity"/>
    <property type="evidence" value="ECO:0007669"/>
    <property type="project" value="InterPro"/>
</dbReference>
<feature type="non-terminal residue" evidence="3">
    <location>
        <position position="247"/>
    </location>
</feature>
<feature type="non-terminal residue" evidence="3">
    <location>
        <position position="1"/>
    </location>
</feature>
<reference evidence="4" key="1">
    <citation type="submission" date="2022-10" db="EMBL/GenBank/DDBJ databases">
        <title>Genome assembly of Pristionchus species.</title>
        <authorList>
            <person name="Yoshida K."/>
            <person name="Sommer R.J."/>
        </authorList>
    </citation>
    <scope>NUCLEOTIDE SEQUENCE [LARGE SCALE GENOMIC DNA]</scope>
    <source>
        <strain evidence="4">RS5460</strain>
    </source>
</reference>
<organism evidence="3 4">
    <name type="scientific">Pristionchus mayeri</name>
    <dbReference type="NCBI Taxonomy" id="1317129"/>
    <lineage>
        <taxon>Eukaryota</taxon>
        <taxon>Metazoa</taxon>
        <taxon>Ecdysozoa</taxon>
        <taxon>Nematoda</taxon>
        <taxon>Chromadorea</taxon>
        <taxon>Rhabditida</taxon>
        <taxon>Rhabditina</taxon>
        <taxon>Diplogasteromorpha</taxon>
        <taxon>Diplogasteroidea</taxon>
        <taxon>Neodiplogasteridae</taxon>
        <taxon>Pristionchus</taxon>
    </lineage>
</organism>
<accession>A0AAN5CWD6</accession>
<feature type="domain" description="Peptidase M13 N-terminal" evidence="2">
    <location>
        <begin position="11"/>
        <end position="247"/>
    </location>
</feature>
<dbReference type="GO" id="GO:0005886">
    <property type="term" value="C:plasma membrane"/>
    <property type="evidence" value="ECO:0007669"/>
    <property type="project" value="TreeGrafter"/>
</dbReference>
<dbReference type="SUPFAM" id="SSF55486">
    <property type="entry name" value="Metalloproteases ('zincins'), catalytic domain"/>
    <property type="match status" value="1"/>
</dbReference>
<dbReference type="PANTHER" id="PTHR11733:SF240">
    <property type="entry name" value="GH14155P-RELATED"/>
    <property type="match status" value="1"/>
</dbReference>
<dbReference type="InterPro" id="IPR042089">
    <property type="entry name" value="Peptidase_M13_dom_2"/>
</dbReference>
<dbReference type="Gene3D" id="1.10.1380.10">
    <property type="entry name" value="Neutral endopeptidase , domain2"/>
    <property type="match status" value="1"/>
</dbReference>
<proteinExistence type="inferred from homology"/>
<dbReference type="InterPro" id="IPR000718">
    <property type="entry name" value="Peptidase_M13"/>
</dbReference>
<evidence type="ECO:0000256" key="1">
    <source>
        <dbReference type="ARBA" id="ARBA00007357"/>
    </source>
</evidence>
<dbReference type="PROSITE" id="PS51885">
    <property type="entry name" value="NEPRILYSIN"/>
    <property type="match status" value="1"/>
</dbReference>
<comment type="similarity">
    <text evidence="1">Belongs to the peptidase M13 family.</text>
</comment>
<comment type="caution">
    <text evidence="3">The sequence shown here is derived from an EMBL/GenBank/DDBJ whole genome shotgun (WGS) entry which is preliminary data.</text>
</comment>